<dbReference type="Gene3D" id="3.60.10.10">
    <property type="entry name" value="Endonuclease/exonuclease/phosphatase"/>
    <property type="match status" value="1"/>
</dbReference>
<dbReference type="CDD" id="cd09083">
    <property type="entry name" value="EEP-1"/>
    <property type="match status" value="1"/>
</dbReference>
<dbReference type="GO" id="GO:0004519">
    <property type="term" value="F:endonuclease activity"/>
    <property type="evidence" value="ECO:0007669"/>
    <property type="project" value="UniProtKB-KW"/>
</dbReference>
<dbReference type="InterPro" id="IPR050410">
    <property type="entry name" value="CCR4/nocturin_mRNA_transcr"/>
</dbReference>
<evidence type="ECO:0000313" key="3">
    <source>
        <dbReference type="EnsemblFungi" id="EJT71186"/>
    </source>
</evidence>
<keyword evidence="2" id="KW-0540">Nuclease</keyword>
<dbReference type="PANTHER" id="PTHR12121">
    <property type="entry name" value="CARBON CATABOLITE REPRESSOR PROTEIN 4"/>
    <property type="match status" value="1"/>
</dbReference>
<accession>J3PAC0</accession>
<keyword evidence="2" id="KW-0255">Endonuclease</keyword>
<dbReference type="STRING" id="644352.J3PAC0"/>
<dbReference type="RefSeq" id="XP_009226583.1">
    <property type="nucleotide sequence ID" value="XM_009228319.1"/>
</dbReference>
<reference evidence="3" key="4">
    <citation type="journal article" date="2015" name="G3 (Bethesda)">
        <title>Genome sequences of three phytopathogenic species of the Magnaporthaceae family of fungi.</title>
        <authorList>
            <person name="Okagaki L.H."/>
            <person name="Nunes C.C."/>
            <person name="Sailsbery J."/>
            <person name="Clay B."/>
            <person name="Brown D."/>
            <person name="John T."/>
            <person name="Oh Y."/>
            <person name="Young N."/>
            <person name="Fitzgerald M."/>
            <person name="Haas B.J."/>
            <person name="Zeng Q."/>
            <person name="Young S."/>
            <person name="Adiconis X."/>
            <person name="Fan L."/>
            <person name="Levin J.Z."/>
            <person name="Mitchell T.K."/>
            <person name="Okubara P.A."/>
            <person name="Farman M.L."/>
            <person name="Kohn L.M."/>
            <person name="Birren B."/>
            <person name="Ma L.-J."/>
            <person name="Dean R.A."/>
        </authorList>
    </citation>
    <scope>NUCLEOTIDE SEQUENCE</scope>
    <source>
        <strain evidence="3">R3-111a-1</strain>
    </source>
</reference>
<keyword evidence="4" id="KW-1185">Reference proteome</keyword>
<dbReference type="InterPro" id="IPR005135">
    <property type="entry name" value="Endo/exonuclease/phosphatase"/>
</dbReference>
<dbReference type="GO" id="GO:0000175">
    <property type="term" value="F:3'-5'-RNA exonuclease activity"/>
    <property type="evidence" value="ECO:0007669"/>
    <property type="project" value="TreeGrafter"/>
</dbReference>
<dbReference type="EnsemblFungi" id="EJT71186">
    <property type="protein sequence ID" value="EJT71186"/>
    <property type="gene ID" value="GGTG_10446"/>
</dbReference>
<reference evidence="2" key="3">
    <citation type="submission" date="2010-09" db="EMBL/GenBank/DDBJ databases">
        <title>Annotation of Gaeumannomyces graminis var. tritici R3-111a-1.</title>
        <authorList>
            <consortium name="The Broad Institute Genome Sequencing Platform"/>
            <person name="Ma L.-J."/>
            <person name="Dead R."/>
            <person name="Young S.K."/>
            <person name="Zeng Q."/>
            <person name="Gargeya S."/>
            <person name="Fitzgerald M."/>
            <person name="Haas B."/>
            <person name="Abouelleil A."/>
            <person name="Alvarado L."/>
            <person name="Arachchi H.M."/>
            <person name="Berlin A."/>
            <person name="Brown A."/>
            <person name="Chapman S.B."/>
            <person name="Chen Z."/>
            <person name="Dunbar C."/>
            <person name="Freedman E."/>
            <person name="Gearin G."/>
            <person name="Gellesch M."/>
            <person name="Goldberg J."/>
            <person name="Griggs A."/>
            <person name="Gujja S."/>
            <person name="Heiman D."/>
            <person name="Howarth C."/>
            <person name="Larson L."/>
            <person name="Lui A."/>
            <person name="MacDonald P.J.P."/>
            <person name="Mehta T."/>
            <person name="Montmayeur A."/>
            <person name="Murphy C."/>
            <person name="Neiman D."/>
            <person name="Pearson M."/>
            <person name="Priest M."/>
            <person name="Roberts A."/>
            <person name="Saif S."/>
            <person name="Shea T."/>
            <person name="Shenoy N."/>
            <person name="Sisk P."/>
            <person name="Stolte C."/>
            <person name="Sykes S."/>
            <person name="Yandava C."/>
            <person name="Wortman J."/>
            <person name="Nusbaum C."/>
            <person name="Birren B."/>
        </authorList>
    </citation>
    <scope>NUCLEOTIDE SEQUENCE</scope>
    <source>
        <strain evidence="2">R3-111a-1</strain>
    </source>
</reference>
<evidence type="ECO:0000313" key="4">
    <source>
        <dbReference type="Proteomes" id="UP000006039"/>
    </source>
</evidence>
<dbReference type="AlphaFoldDB" id="J3PAC0"/>
<dbReference type="EMBL" id="GL385400">
    <property type="protein sequence ID" value="EJT71186.1"/>
    <property type="molecule type" value="Genomic_DNA"/>
</dbReference>
<proteinExistence type="predicted"/>
<reference evidence="4" key="1">
    <citation type="submission" date="2010-07" db="EMBL/GenBank/DDBJ databases">
        <title>The genome sequence of Gaeumannomyces graminis var. tritici strain R3-111a-1.</title>
        <authorList>
            <consortium name="The Broad Institute Genome Sequencing Platform"/>
            <person name="Ma L.-J."/>
            <person name="Dead R."/>
            <person name="Young S."/>
            <person name="Zeng Q."/>
            <person name="Koehrsen M."/>
            <person name="Alvarado L."/>
            <person name="Berlin A."/>
            <person name="Chapman S.B."/>
            <person name="Chen Z."/>
            <person name="Freedman E."/>
            <person name="Gellesch M."/>
            <person name="Goldberg J."/>
            <person name="Griggs A."/>
            <person name="Gujja S."/>
            <person name="Heilman E.R."/>
            <person name="Heiman D."/>
            <person name="Hepburn T."/>
            <person name="Howarth C."/>
            <person name="Jen D."/>
            <person name="Larson L."/>
            <person name="Mehta T."/>
            <person name="Neiman D."/>
            <person name="Pearson M."/>
            <person name="Roberts A."/>
            <person name="Saif S."/>
            <person name="Shea T."/>
            <person name="Shenoy N."/>
            <person name="Sisk P."/>
            <person name="Stolte C."/>
            <person name="Sykes S."/>
            <person name="Walk T."/>
            <person name="White J."/>
            <person name="Yandava C."/>
            <person name="Haas B."/>
            <person name="Nusbaum C."/>
            <person name="Birren B."/>
        </authorList>
    </citation>
    <scope>NUCLEOTIDE SEQUENCE [LARGE SCALE GENOMIC DNA]</scope>
    <source>
        <strain evidence="4">R3-111a-1</strain>
    </source>
</reference>
<reference evidence="2" key="2">
    <citation type="submission" date="2010-07" db="EMBL/GenBank/DDBJ databases">
        <authorList>
            <consortium name="The Broad Institute Genome Sequencing Platform"/>
            <consortium name="Broad Institute Genome Sequencing Center for Infectious Disease"/>
            <person name="Ma L.-J."/>
            <person name="Dead R."/>
            <person name="Young S."/>
            <person name="Zeng Q."/>
            <person name="Koehrsen M."/>
            <person name="Alvarado L."/>
            <person name="Berlin A."/>
            <person name="Chapman S.B."/>
            <person name="Chen Z."/>
            <person name="Freedman E."/>
            <person name="Gellesch M."/>
            <person name="Goldberg J."/>
            <person name="Griggs A."/>
            <person name="Gujja S."/>
            <person name="Heilman E.R."/>
            <person name="Heiman D."/>
            <person name="Hepburn T."/>
            <person name="Howarth C."/>
            <person name="Jen D."/>
            <person name="Larson L."/>
            <person name="Mehta T."/>
            <person name="Neiman D."/>
            <person name="Pearson M."/>
            <person name="Roberts A."/>
            <person name="Saif S."/>
            <person name="Shea T."/>
            <person name="Shenoy N."/>
            <person name="Sisk P."/>
            <person name="Stolte C."/>
            <person name="Sykes S."/>
            <person name="Walk T."/>
            <person name="White J."/>
            <person name="Yandava C."/>
            <person name="Haas B."/>
            <person name="Nusbaum C."/>
            <person name="Birren B."/>
        </authorList>
    </citation>
    <scope>NUCLEOTIDE SEQUENCE</scope>
    <source>
        <strain evidence="2">R3-111a-1</strain>
    </source>
</reference>
<dbReference type="GeneID" id="20350904"/>
<reference evidence="3" key="5">
    <citation type="submission" date="2018-04" db="UniProtKB">
        <authorList>
            <consortium name="EnsemblFungi"/>
        </authorList>
    </citation>
    <scope>IDENTIFICATION</scope>
    <source>
        <strain evidence="3">R3-111a-1</strain>
    </source>
</reference>
<dbReference type="HOGENOM" id="CLU_030508_0_2_1"/>
<keyword evidence="2" id="KW-0378">Hydrolase</keyword>
<evidence type="ECO:0000259" key="1">
    <source>
        <dbReference type="Pfam" id="PF03372"/>
    </source>
</evidence>
<protein>
    <submittedName>
        <fullName evidence="2">Endonuclease/exonuclease/phosphatase</fullName>
    </submittedName>
</protein>
<dbReference type="Proteomes" id="UP000006039">
    <property type="component" value="Unassembled WGS sequence"/>
</dbReference>
<feature type="domain" description="Endonuclease/exonuclease/phosphatase" evidence="1">
    <location>
        <begin position="20"/>
        <end position="311"/>
    </location>
</feature>
<dbReference type="Pfam" id="PF03372">
    <property type="entry name" value="Exo_endo_phos"/>
    <property type="match status" value="1"/>
</dbReference>
<evidence type="ECO:0000313" key="2">
    <source>
        <dbReference type="EMBL" id="EJT71186.1"/>
    </source>
</evidence>
<dbReference type="OrthoDB" id="276515at2759"/>
<dbReference type="PANTHER" id="PTHR12121:SF36">
    <property type="entry name" value="ENDONUCLEASE_EXONUCLEASE_PHOSPHATASE DOMAIN-CONTAINING PROTEIN"/>
    <property type="match status" value="1"/>
</dbReference>
<dbReference type="VEuPathDB" id="FungiDB:GGTG_10446"/>
<gene>
    <name evidence="3" type="primary">20350904</name>
    <name evidence="2" type="ORF">GGTG_10446</name>
</gene>
<dbReference type="eggNOG" id="ENOG502S5BH">
    <property type="taxonomic scope" value="Eukaryota"/>
</dbReference>
<name>J3PAC0_GAET3</name>
<dbReference type="SUPFAM" id="SSF56219">
    <property type="entry name" value="DNase I-like"/>
    <property type="match status" value="1"/>
</dbReference>
<organism evidence="2">
    <name type="scientific">Gaeumannomyces tritici (strain R3-111a-1)</name>
    <name type="common">Wheat and barley take-all root rot fungus</name>
    <name type="synonym">Gaeumannomyces graminis var. tritici</name>
    <dbReference type="NCBI Taxonomy" id="644352"/>
    <lineage>
        <taxon>Eukaryota</taxon>
        <taxon>Fungi</taxon>
        <taxon>Dikarya</taxon>
        <taxon>Ascomycota</taxon>
        <taxon>Pezizomycotina</taxon>
        <taxon>Sordariomycetes</taxon>
        <taxon>Sordariomycetidae</taxon>
        <taxon>Magnaporthales</taxon>
        <taxon>Magnaporthaceae</taxon>
        <taxon>Gaeumannomyces</taxon>
    </lineage>
</organism>
<keyword evidence="2" id="KW-0269">Exonuclease</keyword>
<dbReference type="InterPro" id="IPR036691">
    <property type="entry name" value="Endo/exonu/phosph_ase_sf"/>
</dbReference>
<sequence>MSILNPETAAASAPLQVRLITHNVRFATKTPSPGERPWPERCPRLCAQLSFATAGRDASFVCLQEVLHAQLRDVVDRLNGRGGSSSGGDWAHVGVGRDDGREAGEHSPILYRRGAWECERHRTYWLSETPDSPSRGWDADLPRVVTVGRFRRREGGGTPPVVVMSTHLDHRGLTARRESAKLLIRIAAEWSKGGGGGGDGDDADGGVSAVGAEPALTVFLGGDFNSKPDSGAYQEMTAPGSGMADVSTLLREEDWYGNHDFTYTSFGEPNETAAKIDFLFVRDPAPSAAKVLTFGVLANRFDDDGVYLSDHRAVVADVEISHTTAPTM</sequence>